<dbReference type="InterPro" id="IPR018958">
    <property type="entry name" value="Knr4/Smi1-like_dom"/>
</dbReference>
<evidence type="ECO:0000313" key="3">
    <source>
        <dbReference type="Proteomes" id="UP000002026"/>
    </source>
</evidence>
<reference evidence="2 3" key="1">
    <citation type="journal article" date="2009" name="Stand. Genomic Sci.">
        <title>Complete genome sequence of Slackia heliotrinireducens type strain (RHS 1).</title>
        <authorList>
            <person name="Pukall R."/>
            <person name="Lapidus A."/>
            <person name="Nolan M."/>
            <person name="Copeland A."/>
            <person name="Glavina Del Rio T."/>
            <person name="Lucas S."/>
            <person name="Chen F."/>
            <person name="Tice H."/>
            <person name="Cheng J.F."/>
            <person name="Chertkov O."/>
            <person name="Bruce D."/>
            <person name="Goodwin L."/>
            <person name="Kuske C."/>
            <person name="Brettin T."/>
            <person name="Detter J.C."/>
            <person name="Han C."/>
            <person name="Pitluck S."/>
            <person name="Pati A."/>
            <person name="Mavrommatis K."/>
            <person name="Ivanova N."/>
            <person name="Ovchinnikova G."/>
            <person name="Chen A."/>
            <person name="Palaniappan K."/>
            <person name="Schneider S."/>
            <person name="Rohde M."/>
            <person name="Chain P."/>
            <person name="D'haeseleer P."/>
            <person name="Goker M."/>
            <person name="Bristow J."/>
            <person name="Eisen J.A."/>
            <person name="Markowitz V."/>
            <person name="Kyrpides N.C."/>
            <person name="Klenk H.P."/>
            <person name="Hugenholtz P."/>
        </authorList>
    </citation>
    <scope>NUCLEOTIDE SEQUENCE [LARGE SCALE GENOMIC DNA]</scope>
    <source>
        <strain evidence="3">ATCC 29202 / DSM 20476 / NCTC 11029 / RHS 1</strain>
    </source>
</reference>
<dbReference type="Gene3D" id="3.40.1580.10">
    <property type="entry name" value="SMI1/KNR4-like"/>
    <property type="match status" value="1"/>
</dbReference>
<keyword evidence="3" id="KW-1185">Reference proteome</keyword>
<dbReference type="STRING" id="471855.Shel_18780"/>
<dbReference type="KEGG" id="shi:Shel_18780"/>
<evidence type="ECO:0000313" key="2">
    <source>
        <dbReference type="EMBL" id="ACV22894.1"/>
    </source>
</evidence>
<accession>C7N7K9</accession>
<dbReference type="Pfam" id="PF14567">
    <property type="entry name" value="SUKH_5"/>
    <property type="match status" value="1"/>
</dbReference>
<dbReference type="EMBL" id="CP001684">
    <property type="protein sequence ID" value="ACV22894.1"/>
    <property type="molecule type" value="Genomic_DNA"/>
</dbReference>
<dbReference type="AlphaFoldDB" id="C7N7K9"/>
<protein>
    <submittedName>
        <fullName evidence="2">Putative glucan synthasis protein</fullName>
    </submittedName>
</protein>
<dbReference type="SUPFAM" id="SSF160631">
    <property type="entry name" value="SMI1/KNR4-like"/>
    <property type="match status" value="1"/>
</dbReference>
<sequence>MNDKIKELISKYEDEGFFTRVPPTPEMVKEAQEKLGVEIPEQFLEYLNIYSYGGINGTEILGIGMTGKIMFLEETLEYRRYGLPNNLIVVENCDEWVYCLDAETGKVVSWSQLDGLKDEYPSFDDFLLDELNEAIANL</sequence>
<name>C7N7K9_SLAHD</name>
<proteinExistence type="predicted"/>
<dbReference type="Proteomes" id="UP000002026">
    <property type="component" value="Chromosome"/>
</dbReference>
<feature type="domain" description="Knr4/Smi1-like" evidence="1">
    <location>
        <begin position="22"/>
        <end position="129"/>
    </location>
</feature>
<evidence type="ECO:0000259" key="1">
    <source>
        <dbReference type="SMART" id="SM00860"/>
    </source>
</evidence>
<dbReference type="RefSeq" id="WP_012798996.1">
    <property type="nucleotide sequence ID" value="NC_013165.1"/>
</dbReference>
<organism evidence="2 3">
    <name type="scientific">Slackia heliotrinireducens (strain ATCC 29202 / DSM 20476 / NCTC 11029 / RHS 1)</name>
    <name type="common">Peptococcus heliotrinreducens</name>
    <dbReference type="NCBI Taxonomy" id="471855"/>
    <lineage>
        <taxon>Bacteria</taxon>
        <taxon>Bacillati</taxon>
        <taxon>Actinomycetota</taxon>
        <taxon>Coriobacteriia</taxon>
        <taxon>Eggerthellales</taxon>
        <taxon>Eggerthellaceae</taxon>
        <taxon>Slackia</taxon>
    </lineage>
</organism>
<dbReference type="HOGENOM" id="CLU_139788_2_0_11"/>
<dbReference type="InterPro" id="IPR037883">
    <property type="entry name" value="Knr4/Smi1-like_sf"/>
</dbReference>
<dbReference type="SMART" id="SM00860">
    <property type="entry name" value="SMI1_KNR4"/>
    <property type="match status" value="1"/>
</dbReference>
<dbReference type="eggNOG" id="ENOG5032WNB">
    <property type="taxonomic scope" value="Bacteria"/>
</dbReference>
<gene>
    <name evidence="2" type="ordered locus">Shel_18780</name>
</gene>